<dbReference type="Proteomes" id="UP000187429">
    <property type="component" value="Unassembled WGS sequence"/>
</dbReference>
<reference evidence="2" key="1">
    <citation type="submission" date="2017-01" db="EMBL/GenBank/DDBJ databases">
        <authorList>
            <person name="Wang Y."/>
            <person name="White M."/>
            <person name="Kvist S."/>
            <person name="Moncalvo J.-M."/>
        </authorList>
    </citation>
    <scope>NUCLEOTIDE SEQUENCE [LARGE SCALE GENOMIC DNA]</scope>
    <source>
        <strain evidence="2">ID-206-W2</strain>
    </source>
</reference>
<sequence>MYAAYGFLTQPKILSAVKTKFINYVLLLIGCCGGETYGMSEHRVHPILAIMDRATRLVARV</sequence>
<accession>A0A1R1YLG4</accession>
<proteinExistence type="predicted"/>
<evidence type="ECO:0000313" key="1">
    <source>
        <dbReference type="EMBL" id="OMJ27751.1"/>
    </source>
</evidence>
<dbReference type="AlphaFoldDB" id="A0A1R1YLG4"/>
<dbReference type="EMBL" id="LSSM01000853">
    <property type="protein sequence ID" value="OMJ27751.1"/>
    <property type="molecule type" value="Genomic_DNA"/>
</dbReference>
<protein>
    <submittedName>
        <fullName evidence="1">Uncharacterized protein</fullName>
    </submittedName>
</protein>
<organism evidence="1 2">
    <name type="scientific">Smittium culicis</name>
    <dbReference type="NCBI Taxonomy" id="133412"/>
    <lineage>
        <taxon>Eukaryota</taxon>
        <taxon>Fungi</taxon>
        <taxon>Fungi incertae sedis</taxon>
        <taxon>Zoopagomycota</taxon>
        <taxon>Kickxellomycotina</taxon>
        <taxon>Harpellomycetes</taxon>
        <taxon>Harpellales</taxon>
        <taxon>Legeriomycetaceae</taxon>
        <taxon>Smittium</taxon>
    </lineage>
</organism>
<comment type="caution">
    <text evidence="1">The sequence shown here is derived from an EMBL/GenBank/DDBJ whole genome shotgun (WGS) entry which is preliminary data.</text>
</comment>
<evidence type="ECO:0000313" key="2">
    <source>
        <dbReference type="Proteomes" id="UP000187429"/>
    </source>
</evidence>
<feature type="non-terminal residue" evidence="1">
    <location>
        <position position="61"/>
    </location>
</feature>
<name>A0A1R1YLG4_9FUNG</name>
<gene>
    <name evidence="1" type="ORF">AYI69_g2796</name>
</gene>
<keyword evidence="2" id="KW-1185">Reference proteome</keyword>